<keyword evidence="2" id="KW-1185">Reference proteome</keyword>
<name>A0A366HR69_9BACT</name>
<comment type="caution">
    <text evidence="1">The sequence shown here is derived from an EMBL/GenBank/DDBJ whole genome shotgun (WGS) entry which is preliminary data.</text>
</comment>
<sequence>MTEMQTETCVLGICRAVGGERFTLRQVVRRVADDHPEIIQELPAVWARLMESHRVQAMHESLGGLYRVVR</sequence>
<accession>A0A366HR69</accession>
<dbReference type="EMBL" id="QNRR01000003">
    <property type="protein sequence ID" value="RBP45032.1"/>
    <property type="molecule type" value="Genomic_DNA"/>
</dbReference>
<evidence type="ECO:0000313" key="1">
    <source>
        <dbReference type="EMBL" id="RBP45032.1"/>
    </source>
</evidence>
<organism evidence="1 2">
    <name type="scientific">Roseimicrobium gellanilyticum</name>
    <dbReference type="NCBI Taxonomy" id="748857"/>
    <lineage>
        <taxon>Bacteria</taxon>
        <taxon>Pseudomonadati</taxon>
        <taxon>Verrucomicrobiota</taxon>
        <taxon>Verrucomicrobiia</taxon>
        <taxon>Verrucomicrobiales</taxon>
        <taxon>Verrucomicrobiaceae</taxon>
        <taxon>Roseimicrobium</taxon>
    </lineage>
</organism>
<gene>
    <name evidence="1" type="ORF">DES53_10327</name>
</gene>
<dbReference type="Proteomes" id="UP000253426">
    <property type="component" value="Unassembled WGS sequence"/>
</dbReference>
<proteinExistence type="predicted"/>
<protein>
    <submittedName>
        <fullName evidence="1">Uncharacterized protein</fullName>
    </submittedName>
</protein>
<dbReference type="AlphaFoldDB" id="A0A366HR69"/>
<evidence type="ECO:0000313" key="2">
    <source>
        <dbReference type="Proteomes" id="UP000253426"/>
    </source>
</evidence>
<reference evidence="1 2" key="1">
    <citation type="submission" date="2018-06" db="EMBL/GenBank/DDBJ databases">
        <title>Genomic Encyclopedia of Type Strains, Phase IV (KMG-IV): sequencing the most valuable type-strain genomes for metagenomic binning, comparative biology and taxonomic classification.</title>
        <authorList>
            <person name="Goeker M."/>
        </authorList>
    </citation>
    <scope>NUCLEOTIDE SEQUENCE [LARGE SCALE GENOMIC DNA]</scope>
    <source>
        <strain evidence="1 2">DSM 25532</strain>
    </source>
</reference>